<organism evidence="1 2">
    <name type="scientific">Paenibacillus helianthi</name>
    <dbReference type="NCBI Taxonomy" id="1349432"/>
    <lineage>
        <taxon>Bacteria</taxon>
        <taxon>Bacillati</taxon>
        <taxon>Bacillota</taxon>
        <taxon>Bacilli</taxon>
        <taxon>Bacillales</taxon>
        <taxon>Paenibacillaceae</taxon>
        <taxon>Paenibacillus</taxon>
    </lineage>
</organism>
<evidence type="ECO:0008006" key="3">
    <source>
        <dbReference type="Google" id="ProtNLM"/>
    </source>
</evidence>
<dbReference type="Proteomes" id="UP000186058">
    <property type="component" value="Unassembled WGS sequence"/>
</dbReference>
<dbReference type="EMBL" id="LVWI01000037">
    <property type="protein sequence ID" value="OKP86654.1"/>
    <property type="molecule type" value="Genomic_DNA"/>
</dbReference>
<reference evidence="1 2" key="1">
    <citation type="submission" date="2016-03" db="EMBL/GenBank/DDBJ databases">
        <authorList>
            <person name="Sant'Anna F.H."/>
            <person name="Ambrosini A."/>
            <person name="Souza R."/>
            <person name="Bach E."/>
            <person name="Fernandes G."/>
            <person name="Balsanelli E."/>
            <person name="Baura V.A."/>
            <person name="Souza E.M."/>
            <person name="Passaglia L."/>
        </authorList>
    </citation>
    <scope>NUCLEOTIDE SEQUENCE [LARGE SCALE GENOMIC DNA]</scope>
    <source>
        <strain evidence="1 2">P26E</strain>
    </source>
</reference>
<sequence>MPEHKNLLRRIVYDEPFSKTCYKKVLGVKVPYPCFGMKRKKIEIYLVTKYPEQTTPVQKAAILSCAKVASSVALAAFKVAYAATVGSTGGIGAILGGVAAGIAAAETAGKKSFDECKKKSLPNDIARQTGISIRQEKSNRSYEIHTDNEISSAITQLSHYNHHSDNQITSPYPYANYNQYQYPYTQTTQRDEVYYNLSSPLSDSSPIYIEYPEIEEEVSEIETFNSADDDNYFIEQ</sequence>
<proteinExistence type="predicted"/>
<evidence type="ECO:0000313" key="1">
    <source>
        <dbReference type="EMBL" id="OKP86654.1"/>
    </source>
</evidence>
<keyword evidence="2" id="KW-1185">Reference proteome</keyword>
<accession>A0ABX3EQV2</accession>
<name>A0ABX3EQV2_9BACL</name>
<gene>
    <name evidence="1" type="ORF">A3844_11560</name>
</gene>
<evidence type="ECO:0000313" key="2">
    <source>
        <dbReference type="Proteomes" id="UP000186058"/>
    </source>
</evidence>
<protein>
    <recommendedName>
        <fullName evidence="3">Glycine zipper family protein</fullName>
    </recommendedName>
</protein>
<comment type="caution">
    <text evidence="1">The sequence shown here is derived from an EMBL/GenBank/DDBJ whole genome shotgun (WGS) entry which is preliminary data.</text>
</comment>
<dbReference type="RefSeq" id="WP_074100389.1">
    <property type="nucleotide sequence ID" value="NZ_LVWI01000037.1"/>
</dbReference>